<comment type="caution">
    <text evidence="1">The sequence shown here is derived from an EMBL/GenBank/DDBJ whole genome shotgun (WGS) entry which is preliminary data.</text>
</comment>
<evidence type="ECO:0000313" key="1">
    <source>
        <dbReference type="EMBL" id="MFK9091693.1"/>
    </source>
</evidence>
<dbReference type="EMBL" id="JBJHQH010000005">
    <property type="protein sequence ID" value="MFK9091693.1"/>
    <property type="molecule type" value="Genomic_DNA"/>
</dbReference>
<keyword evidence="2" id="KW-1185">Reference proteome</keyword>
<accession>A0ABW8RE01</accession>
<dbReference type="PROSITE" id="PS51257">
    <property type="entry name" value="PROKAR_LIPOPROTEIN"/>
    <property type="match status" value="1"/>
</dbReference>
<organism evidence="1 2">
    <name type="scientific">Bacillus salipaludis</name>
    <dbReference type="NCBI Taxonomy" id="2547811"/>
    <lineage>
        <taxon>Bacteria</taxon>
        <taxon>Bacillati</taxon>
        <taxon>Bacillota</taxon>
        <taxon>Bacilli</taxon>
        <taxon>Bacillales</taxon>
        <taxon>Bacillaceae</taxon>
        <taxon>Bacillus</taxon>
    </lineage>
</organism>
<dbReference type="RefSeq" id="WP_406580312.1">
    <property type="nucleotide sequence ID" value="NZ_JBJHQH010000005.1"/>
</dbReference>
<dbReference type="Proteomes" id="UP001623041">
    <property type="component" value="Unassembled WGS sequence"/>
</dbReference>
<gene>
    <name evidence="1" type="ORF">ACJEBI_09370</name>
</gene>
<reference evidence="1 2" key="1">
    <citation type="submission" date="2024-11" db="EMBL/GenBank/DDBJ databases">
        <authorList>
            <person name="Lucas J.A."/>
        </authorList>
    </citation>
    <scope>NUCLEOTIDE SEQUENCE [LARGE SCALE GENOMIC DNA]</scope>
    <source>
        <strain evidence="1 2">Z 5.4</strain>
    </source>
</reference>
<evidence type="ECO:0008006" key="3">
    <source>
        <dbReference type="Google" id="ProtNLM"/>
    </source>
</evidence>
<evidence type="ECO:0000313" key="2">
    <source>
        <dbReference type="Proteomes" id="UP001623041"/>
    </source>
</evidence>
<proteinExistence type="predicted"/>
<name>A0ABW8RE01_9BACI</name>
<protein>
    <recommendedName>
        <fullName evidence="3">Lipoprotein</fullName>
    </recommendedName>
</protein>
<sequence length="73" mass="8302">MKKINILLIFISVMIITSACTKKEYSGKYVRWGDIRSGVSIEKLEKNNIPYKLKDNQISIPEDAFDDAITCCS</sequence>